<comment type="caution">
    <text evidence="2">The sequence shown here is derived from an EMBL/GenBank/DDBJ whole genome shotgun (WGS) entry which is preliminary data.</text>
</comment>
<accession>A0A315XUU2</accession>
<protein>
    <submittedName>
        <fullName evidence="2">RNA ligase (TIGR02306 family)</fullName>
    </submittedName>
</protein>
<dbReference type="RefSeq" id="WP_242978644.1">
    <property type="nucleotide sequence ID" value="NZ_QGDI01000014.1"/>
</dbReference>
<proteinExistence type="predicted"/>
<dbReference type="EMBL" id="QGDI01000014">
    <property type="protein sequence ID" value="PWJ10415.1"/>
    <property type="molecule type" value="Genomic_DNA"/>
</dbReference>
<dbReference type="Gene3D" id="3.30.470.30">
    <property type="entry name" value="DNA ligase/mRNA capping enzyme"/>
    <property type="match status" value="1"/>
</dbReference>
<evidence type="ECO:0000313" key="3">
    <source>
        <dbReference type="Proteomes" id="UP000245720"/>
    </source>
</evidence>
<dbReference type="AlphaFoldDB" id="A0A315XUU2"/>
<feature type="domain" description="RNA ligase" evidence="1">
    <location>
        <begin position="165"/>
        <end position="338"/>
    </location>
</feature>
<sequence>MSRKLASIQRIWKIEPIEGADRIELAYVLGWQCVVNKGQFKPMDLAVYFEIDSFIPVRTEFEFLRASSYKNTDIMGEGFRLKTQKFRGQVSQGLLLPINIFPEIPTDIELGADVTEILGVRKWEIEERATSGGTVVGNLPRSIPHTDETRVQAAPELIKEFTGLEYYISTKMDGSSHSISIDEDGFHVTGHNYEYKDDGNSDFYKLVNDRGYKEKLEAFMEKEGLTSITVQGELCAPGIQQNRLKLKRPEWYVFTVMENGKRVELERMLEICSELEFTTVPIEEVGTDLPAKYPTVEALLERADGNYPNGGKKEGIVIRPTEPVFSSNIGAELSMKVVSNRYLLKNDD</sequence>
<dbReference type="Pfam" id="PF09414">
    <property type="entry name" value="RNA_ligase"/>
    <property type="match status" value="1"/>
</dbReference>
<name>A0A315XUU2_RUMFL</name>
<dbReference type="SUPFAM" id="SSF56091">
    <property type="entry name" value="DNA ligase/mRNA capping enzyme, catalytic domain"/>
    <property type="match status" value="1"/>
</dbReference>
<evidence type="ECO:0000313" key="2">
    <source>
        <dbReference type="EMBL" id="PWJ10415.1"/>
    </source>
</evidence>
<reference evidence="2 3" key="1">
    <citation type="submission" date="2018-05" db="EMBL/GenBank/DDBJ databases">
        <title>The Hungate 1000. A catalogue of reference genomes from the rumen microbiome.</title>
        <authorList>
            <person name="Kelly W."/>
        </authorList>
    </citation>
    <scope>NUCLEOTIDE SEQUENCE [LARGE SCALE GENOMIC DNA]</scope>
    <source>
        <strain evidence="2 3">SAb67</strain>
    </source>
</reference>
<gene>
    <name evidence="2" type="ORF">IE37_03053</name>
</gene>
<keyword evidence="2" id="KW-0436">Ligase</keyword>
<dbReference type="InterPro" id="IPR021122">
    <property type="entry name" value="RNA_ligase_dom_REL/Rnl2"/>
</dbReference>
<organism evidence="2 3">
    <name type="scientific">Ruminococcus flavefaciens</name>
    <dbReference type="NCBI Taxonomy" id="1265"/>
    <lineage>
        <taxon>Bacteria</taxon>
        <taxon>Bacillati</taxon>
        <taxon>Bacillota</taxon>
        <taxon>Clostridia</taxon>
        <taxon>Eubacteriales</taxon>
        <taxon>Oscillospiraceae</taxon>
        <taxon>Ruminococcus</taxon>
    </lineage>
</organism>
<dbReference type="GO" id="GO:0016874">
    <property type="term" value="F:ligase activity"/>
    <property type="evidence" value="ECO:0007669"/>
    <property type="project" value="UniProtKB-KW"/>
</dbReference>
<dbReference type="Proteomes" id="UP000245720">
    <property type="component" value="Unassembled WGS sequence"/>
</dbReference>
<dbReference type="Pfam" id="PF21189">
    <property type="entry name" value="PHA02142"/>
    <property type="match status" value="1"/>
</dbReference>
<evidence type="ECO:0000259" key="1">
    <source>
        <dbReference type="Pfam" id="PF09414"/>
    </source>
</evidence>